<comment type="caution">
    <text evidence="1">The sequence shown here is derived from an EMBL/GenBank/DDBJ whole genome shotgun (WGS) entry which is preliminary data.</text>
</comment>
<evidence type="ECO:0000313" key="2">
    <source>
        <dbReference type="Proteomes" id="UP001358586"/>
    </source>
</evidence>
<gene>
    <name evidence="1" type="ORF">PVK06_028697</name>
</gene>
<keyword evidence="2" id="KW-1185">Reference proteome</keyword>
<name>A0ABR0P4K1_GOSAR</name>
<sequence length="76" mass="8931">MKLPTDDESDPLISVEGKKRQRIANISMHLQGSSLVSLRSYSQFYVDVDIHDYKNGDTWRFTGFYGNPDERFRWKS</sequence>
<evidence type="ECO:0000313" key="1">
    <source>
        <dbReference type="EMBL" id="KAK5813249.1"/>
    </source>
</evidence>
<protein>
    <submittedName>
        <fullName evidence="1">Uncharacterized protein</fullName>
    </submittedName>
</protein>
<dbReference type="Proteomes" id="UP001358586">
    <property type="component" value="Chromosome 8"/>
</dbReference>
<reference evidence="1 2" key="1">
    <citation type="submission" date="2023-03" db="EMBL/GenBank/DDBJ databases">
        <title>WGS of Gossypium arboreum.</title>
        <authorList>
            <person name="Yu D."/>
        </authorList>
    </citation>
    <scope>NUCLEOTIDE SEQUENCE [LARGE SCALE GENOMIC DNA]</scope>
    <source>
        <tissue evidence="1">Leaf</tissue>
    </source>
</reference>
<dbReference type="EMBL" id="JARKNE010000008">
    <property type="protein sequence ID" value="KAK5813249.1"/>
    <property type="molecule type" value="Genomic_DNA"/>
</dbReference>
<accession>A0ABR0P4K1</accession>
<proteinExistence type="predicted"/>
<organism evidence="1 2">
    <name type="scientific">Gossypium arboreum</name>
    <name type="common">Tree cotton</name>
    <name type="synonym">Gossypium nanking</name>
    <dbReference type="NCBI Taxonomy" id="29729"/>
    <lineage>
        <taxon>Eukaryota</taxon>
        <taxon>Viridiplantae</taxon>
        <taxon>Streptophyta</taxon>
        <taxon>Embryophyta</taxon>
        <taxon>Tracheophyta</taxon>
        <taxon>Spermatophyta</taxon>
        <taxon>Magnoliopsida</taxon>
        <taxon>eudicotyledons</taxon>
        <taxon>Gunneridae</taxon>
        <taxon>Pentapetalae</taxon>
        <taxon>rosids</taxon>
        <taxon>malvids</taxon>
        <taxon>Malvales</taxon>
        <taxon>Malvaceae</taxon>
        <taxon>Malvoideae</taxon>
        <taxon>Gossypium</taxon>
    </lineage>
</organism>